<sequence length="61" mass="7076">MSGWIKCSDRLPEEIKADYLIVCESGEVALSEYVYDDTEGWGFWYDPYATHWMPLPSPPTE</sequence>
<evidence type="ECO:0000259" key="1">
    <source>
        <dbReference type="Pfam" id="PF04448"/>
    </source>
</evidence>
<organism evidence="2 3">
    <name type="scientific">Pseudomonas putida</name>
    <name type="common">Arthrobacter siderocapsulatus</name>
    <dbReference type="NCBI Taxonomy" id="303"/>
    <lineage>
        <taxon>Bacteria</taxon>
        <taxon>Pseudomonadati</taxon>
        <taxon>Pseudomonadota</taxon>
        <taxon>Gammaproteobacteria</taxon>
        <taxon>Pseudomonadales</taxon>
        <taxon>Pseudomonadaceae</taxon>
        <taxon>Pseudomonas</taxon>
    </lineage>
</organism>
<gene>
    <name evidence="2" type="ORF">ID616_11855</name>
</gene>
<dbReference type="InterPro" id="IPR007539">
    <property type="entry name" value="DUF551"/>
</dbReference>
<name>A0ABD7BI65_PSEPU</name>
<reference evidence="2 3" key="1">
    <citation type="submission" date="2020-09" db="EMBL/GenBank/DDBJ databases">
        <title>Co-existence of a novel multidrug-resistance efflux pump with carbapenem resistance gene blaVIM-2 in one megaplasmid in Pseudomonas putida.</title>
        <authorList>
            <person name="Peng K."/>
            <person name="Li R."/>
        </authorList>
    </citation>
    <scope>NUCLEOTIDE SEQUENCE [LARGE SCALE GENOMIC DNA]</scope>
    <source>
        <strain evidence="2 3">ZXPA-20</strain>
    </source>
</reference>
<dbReference type="RefSeq" id="WP_125922958.1">
    <property type="nucleotide sequence ID" value="NZ_CP061723.1"/>
</dbReference>
<evidence type="ECO:0000313" key="3">
    <source>
        <dbReference type="Proteomes" id="UP000516786"/>
    </source>
</evidence>
<feature type="domain" description="DUF551" evidence="1">
    <location>
        <begin position="3"/>
        <end position="60"/>
    </location>
</feature>
<dbReference type="AlphaFoldDB" id="A0ABD7BI65"/>
<accession>A0ABD7BI65</accession>
<evidence type="ECO:0000313" key="2">
    <source>
        <dbReference type="EMBL" id="QOD00334.1"/>
    </source>
</evidence>
<protein>
    <submittedName>
        <fullName evidence="2">DUF551 domain-containing protein</fullName>
    </submittedName>
</protein>
<dbReference type="Proteomes" id="UP000516786">
    <property type="component" value="Chromosome"/>
</dbReference>
<dbReference type="Pfam" id="PF04448">
    <property type="entry name" value="DUF551"/>
    <property type="match status" value="1"/>
</dbReference>
<dbReference type="EMBL" id="CP061723">
    <property type="protein sequence ID" value="QOD00334.1"/>
    <property type="molecule type" value="Genomic_DNA"/>
</dbReference>
<proteinExistence type="predicted"/>